<reference evidence="3 4" key="1">
    <citation type="journal article" date="2013" name="Genome Announc.">
        <title>Draft Genome Sequence of the Methanotrophic Gammaproteobacterium Methyloglobulus morosus DSM 22980 Strain KoM1.</title>
        <authorList>
            <person name="Poehlein A."/>
            <person name="Deutzmann J.S."/>
            <person name="Daniel R."/>
            <person name="Simeonova D.D."/>
        </authorList>
    </citation>
    <scope>NUCLEOTIDE SEQUENCE [LARGE SCALE GENOMIC DNA]</scope>
    <source>
        <strain evidence="3 4">KoM1</strain>
    </source>
</reference>
<evidence type="ECO:0000259" key="2">
    <source>
        <dbReference type="PROSITE" id="PS50110"/>
    </source>
</evidence>
<evidence type="ECO:0000313" key="4">
    <source>
        <dbReference type="Proteomes" id="UP000017842"/>
    </source>
</evidence>
<sequence length="156" mass="17352">MFKISIVESQSIIREGLSALLSKQVGFDIISSHVDFIGLLREADSLQPDVVFIGLNTVGVNEIRAIEKIKMQFANVKILIFSTNYHEECIRCAFRAGVHGYLHKDSTPTQLCNAVKTVTKGRFYLSTTILPIVLNCFVHCVNRSHSAGNTNPTIRT</sequence>
<dbReference type="InterPro" id="IPR011006">
    <property type="entry name" value="CheY-like_superfamily"/>
</dbReference>
<name>V5BH38_9GAMM</name>
<comment type="caution">
    <text evidence="1">Lacks conserved residue(s) required for the propagation of feature annotation.</text>
</comment>
<dbReference type="STRING" id="1116472.MGMO_53c00740"/>
<dbReference type="Pfam" id="PF00072">
    <property type="entry name" value="Response_reg"/>
    <property type="match status" value="1"/>
</dbReference>
<dbReference type="eggNOG" id="COG2197">
    <property type="taxonomic scope" value="Bacteria"/>
</dbReference>
<feature type="domain" description="Response regulatory" evidence="2">
    <location>
        <begin position="3"/>
        <end position="119"/>
    </location>
</feature>
<protein>
    <submittedName>
        <fullName evidence="3">Response regulator</fullName>
    </submittedName>
</protein>
<dbReference type="EMBL" id="AYLO01000051">
    <property type="protein sequence ID" value="ESS72615.1"/>
    <property type="molecule type" value="Genomic_DNA"/>
</dbReference>
<dbReference type="GO" id="GO:0000160">
    <property type="term" value="P:phosphorelay signal transduction system"/>
    <property type="evidence" value="ECO:0007669"/>
    <property type="project" value="InterPro"/>
</dbReference>
<proteinExistence type="predicted"/>
<dbReference type="CDD" id="cd17535">
    <property type="entry name" value="REC_NarL-like"/>
    <property type="match status" value="1"/>
</dbReference>
<dbReference type="SUPFAM" id="SSF52172">
    <property type="entry name" value="CheY-like"/>
    <property type="match status" value="1"/>
</dbReference>
<dbReference type="PANTHER" id="PTHR45566:SF2">
    <property type="entry name" value="NARL SUBFAMILY"/>
    <property type="match status" value="1"/>
</dbReference>
<accession>V5BH38</accession>
<organism evidence="3 4">
    <name type="scientific">Methyloglobulus morosus KoM1</name>
    <dbReference type="NCBI Taxonomy" id="1116472"/>
    <lineage>
        <taxon>Bacteria</taxon>
        <taxon>Pseudomonadati</taxon>
        <taxon>Pseudomonadota</taxon>
        <taxon>Gammaproteobacteria</taxon>
        <taxon>Methylococcales</taxon>
        <taxon>Methylococcaceae</taxon>
        <taxon>Methyloglobulus</taxon>
    </lineage>
</organism>
<gene>
    <name evidence="3" type="ORF">MGMO_53c00740</name>
</gene>
<dbReference type="InterPro" id="IPR051015">
    <property type="entry name" value="EvgA-like"/>
</dbReference>
<comment type="caution">
    <text evidence="3">The sequence shown here is derived from an EMBL/GenBank/DDBJ whole genome shotgun (WGS) entry which is preliminary data.</text>
</comment>
<dbReference type="AlphaFoldDB" id="V5BH38"/>
<evidence type="ECO:0000256" key="1">
    <source>
        <dbReference type="PROSITE-ProRule" id="PRU00169"/>
    </source>
</evidence>
<keyword evidence="4" id="KW-1185">Reference proteome</keyword>
<dbReference type="SMART" id="SM00448">
    <property type="entry name" value="REC"/>
    <property type="match status" value="1"/>
</dbReference>
<dbReference type="RefSeq" id="WP_023494412.1">
    <property type="nucleotide sequence ID" value="NZ_AYLO01000051.1"/>
</dbReference>
<dbReference type="PANTHER" id="PTHR45566">
    <property type="entry name" value="HTH-TYPE TRANSCRIPTIONAL REGULATOR YHJB-RELATED"/>
    <property type="match status" value="1"/>
</dbReference>
<dbReference type="OrthoDB" id="9796655at2"/>
<dbReference type="Proteomes" id="UP000017842">
    <property type="component" value="Unassembled WGS sequence"/>
</dbReference>
<dbReference type="PROSITE" id="PS50110">
    <property type="entry name" value="RESPONSE_REGULATORY"/>
    <property type="match status" value="1"/>
</dbReference>
<dbReference type="InterPro" id="IPR058245">
    <property type="entry name" value="NreC/VraR/RcsB-like_REC"/>
</dbReference>
<dbReference type="Gene3D" id="3.40.50.2300">
    <property type="match status" value="1"/>
</dbReference>
<dbReference type="InterPro" id="IPR001789">
    <property type="entry name" value="Sig_transdc_resp-reg_receiver"/>
</dbReference>
<evidence type="ECO:0000313" key="3">
    <source>
        <dbReference type="EMBL" id="ESS72615.1"/>
    </source>
</evidence>